<dbReference type="InterPro" id="IPR001610">
    <property type="entry name" value="PAC"/>
</dbReference>
<keyword evidence="8" id="KW-1185">Reference proteome</keyword>
<feature type="domain" description="Histidine kinase" evidence="6">
    <location>
        <begin position="398"/>
        <end position="608"/>
    </location>
</feature>
<keyword evidence="5" id="KW-0418">Kinase</keyword>
<proteinExistence type="predicted"/>
<dbReference type="SMART" id="SM00086">
    <property type="entry name" value="PAC"/>
    <property type="match status" value="2"/>
</dbReference>
<evidence type="ECO:0000256" key="4">
    <source>
        <dbReference type="ARBA" id="ARBA00022679"/>
    </source>
</evidence>
<dbReference type="NCBIfam" id="TIGR00229">
    <property type="entry name" value="sensory_box"/>
    <property type="match status" value="1"/>
</dbReference>
<dbReference type="Pfam" id="PF08447">
    <property type="entry name" value="PAS_3"/>
    <property type="match status" value="1"/>
</dbReference>
<protein>
    <recommendedName>
        <fullName evidence="2">histidine kinase</fullName>
        <ecNumber evidence="2">2.7.13.3</ecNumber>
    </recommendedName>
</protein>
<reference evidence="7 8" key="1">
    <citation type="submission" date="2019-03" db="EMBL/GenBank/DDBJ databases">
        <title>Genomic Encyclopedia of Archaeal and Bacterial Type Strains, Phase II (KMG-II): from individual species to whole genera.</title>
        <authorList>
            <person name="Goeker M."/>
        </authorList>
    </citation>
    <scope>NUCLEOTIDE SEQUENCE [LARGE SCALE GENOMIC DNA]</scope>
    <source>
        <strain evidence="7 8">DSM 19034</strain>
    </source>
</reference>
<dbReference type="EMBL" id="SNWM01000002">
    <property type="protein sequence ID" value="TDO22833.1"/>
    <property type="molecule type" value="Genomic_DNA"/>
</dbReference>
<sequence>MTDHKLKILYIGSSSAHLQGNTILNNDLAAYDVSFVNNHIAFSARLTEFQPDLLVAEYSSDAFYAGNPDGIKGYPFPLPLLLIVPEDLEDEVIVLLDNGVDDYVLRNNRKRLAKAIANLAAKSRLQKGGEQRYRYLFDQNLSGFYTSSVKGLLLDCNLAFATMLGYNSPEEIIGKQVIDMYQVSSDRQEFIDELIKHKKLSNYQSTLLRKDGSSIHLLENIYLFNDPLTSEALCQGVMIDITEYISTKEKVARARSLLSEAQKLAKMGNWNYNMRKQELTLSTGMRDILGINHKNNITVEELKTFIHPDDIQMVIENILGLPGTAIKGENNFRICRPDQRVIKAASVNTFDYDEQGNVLRFYGVVQDRSALLAAEEARDQITAELISRNKALEQFTYVISHNLRAPVANIRALTEILDMDLEGRSKDLIEKMGASVQNLDTIITDLNQILQIKQLHNAVKEKIQFEDLMRSIRLSIKNLIEAEQVTFEHNFNGASAMIAIRGYLYSILYNLTLNSIKYRKKDINPVIKISTVQHPDYIILSFQDNGKGIDLVKNGDKLFGLYKRFDTSIDGKGMGLFMVKTQVEELGGTISASSSLGEGTIFTMHFPL</sequence>
<evidence type="ECO:0000313" key="8">
    <source>
        <dbReference type="Proteomes" id="UP000295499"/>
    </source>
</evidence>
<dbReference type="Pfam" id="PF13426">
    <property type="entry name" value="PAS_9"/>
    <property type="match status" value="1"/>
</dbReference>
<evidence type="ECO:0000256" key="5">
    <source>
        <dbReference type="ARBA" id="ARBA00022777"/>
    </source>
</evidence>
<dbReference type="PRINTS" id="PR00344">
    <property type="entry name" value="BCTRLSENSOR"/>
</dbReference>
<dbReference type="Pfam" id="PF00512">
    <property type="entry name" value="HisKA"/>
    <property type="match status" value="1"/>
</dbReference>
<dbReference type="InterPro" id="IPR036097">
    <property type="entry name" value="HisK_dim/P_sf"/>
</dbReference>
<evidence type="ECO:0000256" key="1">
    <source>
        <dbReference type="ARBA" id="ARBA00000085"/>
    </source>
</evidence>
<dbReference type="SMART" id="SM00387">
    <property type="entry name" value="HATPase_c"/>
    <property type="match status" value="1"/>
</dbReference>
<dbReference type="Gene3D" id="3.30.565.10">
    <property type="entry name" value="Histidine kinase-like ATPase, C-terminal domain"/>
    <property type="match status" value="1"/>
</dbReference>
<dbReference type="PANTHER" id="PTHR43304:SF1">
    <property type="entry name" value="PAC DOMAIN-CONTAINING PROTEIN"/>
    <property type="match status" value="1"/>
</dbReference>
<dbReference type="OrthoDB" id="1522284at2"/>
<dbReference type="AlphaFoldDB" id="A0A4R6IL77"/>
<dbReference type="SUPFAM" id="SSF55785">
    <property type="entry name" value="PYP-like sensor domain (PAS domain)"/>
    <property type="match status" value="2"/>
</dbReference>
<dbReference type="InterPro" id="IPR003594">
    <property type="entry name" value="HATPase_dom"/>
</dbReference>
<dbReference type="Gene3D" id="1.10.287.130">
    <property type="match status" value="1"/>
</dbReference>
<dbReference type="SMART" id="SM00091">
    <property type="entry name" value="PAS"/>
    <property type="match status" value="2"/>
</dbReference>
<keyword evidence="3" id="KW-0597">Phosphoprotein</keyword>
<dbReference type="InterPro" id="IPR052162">
    <property type="entry name" value="Sensor_kinase/Photoreceptor"/>
</dbReference>
<dbReference type="SUPFAM" id="SSF55874">
    <property type="entry name" value="ATPase domain of HSP90 chaperone/DNA topoisomerase II/histidine kinase"/>
    <property type="match status" value="1"/>
</dbReference>
<dbReference type="CDD" id="cd00130">
    <property type="entry name" value="PAS"/>
    <property type="match status" value="1"/>
</dbReference>
<dbReference type="Pfam" id="PF02518">
    <property type="entry name" value="HATPase_c"/>
    <property type="match status" value="1"/>
</dbReference>
<name>A0A4R6IL77_9SPHI</name>
<keyword evidence="4" id="KW-0808">Transferase</keyword>
<dbReference type="RefSeq" id="WP_133554515.1">
    <property type="nucleotide sequence ID" value="NZ_SNWM01000002.1"/>
</dbReference>
<dbReference type="InterPro" id="IPR013655">
    <property type="entry name" value="PAS_fold_3"/>
</dbReference>
<evidence type="ECO:0000313" key="7">
    <source>
        <dbReference type="EMBL" id="TDO22833.1"/>
    </source>
</evidence>
<comment type="caution">
    <text evidence="7">The sequence shown here is derived from an EMBL/GenBank/DDBJ whole genome shotgun (WGS) entry which is preliminary data.</text>
</comment>
<dbReference type="InterPro" id="IPR003661">
    <property type="entry name" value="HisK_dim/P_dom"/>
</dbReference>
<evidence type="ECO:0000256" key="2">
    <source>
        <dbReference type="ARBA" id="ARBA00012438"/>
    </source>
</evidence>
<evidence type="ECO:0000259" key="6">
    <source>
        <dbReference type="PROSITE" id="PS50109"/>
    </source>
</evidence>
<accession>A0A4R6IL77</accession>
<dbReference type="SUPFAM" id="SSF47384">
    <property type="entry name" value="Homodimeric domain of signal transducing histidine kinase"/>
    <property type="match status" value="1"/>
</dbReference>
<dbReference type="InterPro" id="IPR005467">
    <property type="entry name" value="His_kinase_dom"/>
</dbReference>
<dbReference type="InterPro" id="IPR000014">
    <property type="entry name" value="PAS"/>
</dbReference>
<evidence type="ECO:0000256" key="3">
    <source>
        <dbReference type="ARBA" id="ARBA00022553"/>
    </source>
</evidence>
<dbReference type="PANTHER" id="PTHR43304">
    <property type="entry name" value="PHYTOCHROME-LIKE PROTEIN CPH1"/>
    <property type="match status" value="1"/>
</dbReference>
<dbReference type="InterPro" id="IPR035965">
    <property type="entry name" value="PAS-like_dom_sf"/>
</dbReference>
<dbReference type="InterPro" id="IPR004358">
    <property type="entry name" value="Sig_transdc_His_kin-like_C"/>
</dbReference>
<dbReference type="Gene3D" id="3.30.450.20">
    <property type="entry name" value="PAS domain"/>
    <property type="match status" value="2"/>
</dbReference>
<comment type="catalytic activity">
    <reaction evidence="1">
        <text>ATP + protein L-histidine = ADP + protein N-phospho-L-histidine.</text>
        <dbReference type="EC" id="2.7.13.3"/>
    </reaction>
</comment>
<organism evidence="7 8">
    <name type="scientific">Pedobacter duraquae</name>
    <dbReference type="NCBI Taxonomy" id="425511"/>
    <lineage>
        <taxon>Bacteria</taxon>
        <taxon>Pseudomonadati</taxon>
        <taxon>Bacteroidota</taxon>
        <taxon>Sphingobacteriia</taxon>
        <taxon>Sphingobacteriales</taxon>
        <taxon>Sphingobacteriaceae</taxon>
        <taxon>Pedobacter</taxon>
    </lineage>
</organism>
<dbReference type="PROSITE" id="PS50109">
    <property type="entry name" value="HIS_KIN"/>
    <property type="match status" value="1"/>
</dbReference>
<dbReference type="GO" id="GO:0000155">
    <property type="term" value="F:phosphorelay sensor kinase activity"/>
    <property type="evidence" value="ECO:0007669"/>
    <property type="project" value="InterPro"/>
</dbReference>
<dbReference type="InterPro" id="IPR036890">
    <property type="entry name" value="HATPase_C_sf"/>
</dbReference>
<dbReference type="SMART" id="SM00388">
    <property type="entry name" value="HisKA"/>
    <property type="match status" value="1"/>
</dbReference>
<dbReference type="EC" id="2.7.13.3" evidence="2"/>
<dbReference type="Proteomes" id="UP000295499">
    <property type="component" value="Unassembled WGS sequence"/>
</dbReference>
<gene>
    <name evidence="7" type="ORF">CLV32_1818</name>
</gene>